<sequence length="133" mass="13862">MIRDERGATVIEFALILPLLLMALFGLIEGARLVWMNQALDQAAYSTARCRTIANTACDSAAKQIAFAVQRAKANGVTLNPANVVIDPAATCGGSSGALLVTLTVSFASPAGKLLPLPQTVRGRSCVPVLPKV</sequence>
<evidence type="ECO:0000313" key="2">
    <source>
        <dbReference type="EMBL" id="MBB6506415.1"/>
    </source>
</evidence>
<comment type="caution">
    <text evidence="2">The sequence shown here is derived from an EMBL/GenBank/DDBJ whole genome shotgun (WGS) entry which is preliminary data.</text>
</comment>
<feature type="domain" description="TadE-like" evidence="1">
    <location>
        <begin position="7"/>
        <end position="49"/>
    </location>
</feature>
<reference evidence="2 3" key="1">
    <citation type="submission" date="2020-08" db="EMBL/GenBank/DDBJ databases">
        <title>The Agave Microbiome: Exploring the role of microbial communities in plant adaptations to desert environments.</title>
        <authorList>
            <person name="Partida-Martinez L.P."/>
        </authorList>
    </citation>
    <scope>NUCLEOTIDE SEQUENCE [LARGE SCALE GENOMIC DNA]</scope>
    <source>
        <strain evidence="2 3">AS3.13</strain>
    </source>
</reference>
<dbReference type="InterPro" id="IPR012495">
    <property type="entry name" value="TadE-like_dom"/>
</dbReference>
<accession>A0A7X0JFP8</accession>
<gene>
    <name evidence="2" type="ORF">F4693_003417</name>
</gene>
<evidence type="ECO:0000259" key="1">
    <source>
        <dbReference type="Pfam" id="PF07811"/>
    </source>
</evidence>
<evidence type="ECO:0000313" key="3">
    <source>
        <dbReference type="Proteomes" id="UP000522313"/>
    </source>
</evidence>
<name>A0A7X0JFP8_9SPHN</name>
<organism evidence="2 3">
    <name type="scientific">Sphingomonas endophytica</name>
    <dbReference type="NCBI Taxonomy" id="869719"/>
    <lineage>
        <taxon>Bacteria</taxon>
        <taxon>Pseudomonadati</taxon>
        <taxon>Pseudomonadota</taxon>
        <taxon>Alphaproteobacteria</taxon>
        <taxon>Sphingomonadales</taxon>
        <taxon>Sphingomonadaceae</taxon>
        <taxon>Sphingomonas</taxon>
    </lineage>
</organism>
<dbReference type="Pfam" id="PF07811">
    <property type="entry name" value="TadE"/>
    <property type="match status" value="1"/>
</dbReference>
<protein>
    <submittedName>
        <fullName evidence="2">Flp pilus assembly protein TadG</fullName>
    </submittedName>
</protein>
<dbReference type="RefSeq" id="WP_184508062.1">
    <property type="nucleotide sequence ID" value="NZ_JACHBT010000022.1"/>
</dbReference>
<dbReference type="AlphaFoldDB" id="A0A7X0JFP8"/>
<dbReference type="Proteomes" id="UP000522313">
    <property type="component" value="Unassembled WGS sequence"/>
</dbReference>
<dbReference type="EMBL" id="JACHBT010000022">
    <property type="protein sequence ID" value="MBB6506415.1"/>
    <property type="molecule type" value="Genomic_DNA"/>
</dbReference>
<proteinExistence type="predicted"/>
<reference evidence="2 3" key="2">
    <citation type="submission" date="2020-08" db="EMBL/GenBank/DDBJ databases">
        <authorList>
            <person name="Partida-Martinez L."/>
            <person name="Huntemann M."/>
            <person name="Clum A."/>
            <person name="Wang J."/>
            <person name="Palaniappan K."/>
            <person name="Ritter S."/>
            <person name="Chen I.-M."/>
            <person name="Stamatis D."/>
            <person name="Reddy T."/>
            <person name="O'Malley R."/>
            <person name="Daum C."/>
            <person name="Shapiro N."/>
            <person name="Ivanova N."/>
            <person name="Kyrpides N."/>
            <person name="Woyke T."/>
        </authorList>
    </citation>
    <scope>NUCLEOTIDE SEQUENCE [LARGE SCALE GENOMIC DNA]</scope>
    <source>
        <strain evidence="2 3">AS3.13</strain>
    </source>
</reference>